<dbReference type="Proteomes" id="UP001163324">
    <property type="component" value="Chromosome 5"/>
</dbReference>
<gene>
    <name evidence="1" type="ORF">N3K66_006157</name>
</gene>
<organism evidence="1 2">
    <name type="scientific">Trichothecium roseum</name>
    <dbReference type="NCBI Taxonomy" id="47278"/>
    <lineage>
        <taxon>Eukaryota</taxon>
        <taxon>Fungi</taxon>
        <taxon>Dikarya</taxon>
        <taxon>Ascomycota</taxon>
        <taxon>Pezizomycotina</taxon>
        <taxon>Sordariomycetes</taxon>
        <taxon>Hypocreomycetidae</taxon>
        <taxon>Hypocreales</taxon>
        <taxon>Hypocreales incertae sedis</taxon>
        <taxon>Trichothecium</taxon>
    </lineage>
</organism>
<proteinExistence type="predicted"/>
<keyword evidence="2" id="KW-1185">Reference proteome</keyword>
<evidence type="ECO:0000313" key="1">
    <source>
        <dbReference type="EMBL" id="KAI9899696.1"/>
    </source>
</evidence>
<reference evidence="1" key="1">
    <citation type="submission" date="2022-10" db="EMBL/GenBank/DDBJ databases">
        <title>Complete Genome of Trichothecium roseum strain YXFP-22015, a Plant Pathogen Isolated from Citrus.</title>
        <authorList>
            <person name="Wang Y."/>
            <person name="Zhu L."/>
        </authorList>
    </citation>
    <scope>NUCLEOTIDE SEQUENCE</scope>
    <source>
        <strain evidence="1">YXFP-22015</strain>
    </source>
</reference>
<evidence type="ECO:0000313" key="2">
    <source>
        <dbReference type="Proteomes" id="UP001163324"/>
    </source>
</evidence>
<accession>A0ACC0V0G3</accession>
<dbReference type="EMBL" id="CM047944">
    <property type="protein sequence ID" value="KAI9899696.1"/>
    <property type="molecule type" value="Genomic_DNA"/>
</dbReference>
<comment type="caution">
    <text evidence="1">The sequence shown here is derived from an EMBL/GenBank/DDBJ whole genome shotgun (WGS) entry which is preliminary data.</text>
</comment>
<sequence length="96" mass="11082">MADSDHAARAADIDYTALVNSWTPEERAEKEKKFLRKIDARLLPILFLMYIMNYIDRNALPHARVQGLEKDLDLHGVQYNIVLSLTFIGYILMQGM</sequence>
<name>A0ACC0V0G3_9HYPO</name>
<protein>
    <submittedName>
        <fullName evidence="1">Uncharacterized protein</fullName>
    </submittedName>
</protein>